<gene>
    <name evidence="8" type="ORF">IV203_035273</name>
</gene>
<dbReference type="InterPro" id="IPR050567">
    <property type="entry name" value="Mitochondrial_Carrier"/>
</dbReference>
<dbReference type="Pfam" id="PF00153">
    <property type="entry name" value="Mito_carr"/>
    <property type="match status" value="3"/>
</dbReference>
<dbReference type="InterPro" id="IPR018108">
    <property type="entry name" value="MCP_transmembrane"/>
</dbReference>
<keyword evidence="3" id="KW-0677">Repeat</keyword>
<comment type="similarity">
    <text evidence="1 6">Belongs to the mitochondrial carrier (TC 2.A.29) family.</text>
</comment>
<dbReference type="PROSITE" id="PS50920">
    <property type="entry name" value="SOLCAR"/>
    <property type="match status" value="2"/>
</dbReference>
<keyword evidence="2 6" id="KW-0813">Transport</keyword>
<comment type="caution">
    <text evidence="8">The sequence shown here is derived from an EMBL/GenBank/DDBJ whole genome shotgun (WGS) entry which is preliminary data.</text>
</comment>
<organism evidence="8 9">
    <name type="scientific">Nitzschia inconspicua</name>
    <dbReference type="NCBI Taxonomy" id="303405"/>
    <lineage>
        <taxon>Eukaryota</taxon>
        <taxon>Sar</taxon>
        <taxon>Stramenopiles</taxon>
        <taxon>Ochrophyta</taxon>
        <taxon>Bacillariophyta</taxon>
        <taxon>Bacillariophyceae</taxon>
        <taxon>Bacillariophycidae</taxon>
        <taxon>Bacillariales</taxon>
        <taxon>Bacillariaceae</taxon>
        <taxon>Nitzschia</taxon>
    </lineage>
</organism>
<dbReference type="AlphaFoldDB" id="A0A9K3LED9"/>
<keyword evidence="5" id="KW-0472">Membrane</keyword>
<evidence type="ECO:0000256" key="6">
    <source>
        <dbReference type="RuleBase" id="RU000488"/>
    </source>
</evidence>
<reference evidence="8" key="2">
    <citation type="submission" date="2021-04" db="EMBL/GenBank/DDBJ databases">
        <authorList>
            <person name="Podell S."/>
        </authorList>
    </citation>
    <scope>NUCLEOTIDE SEQUENCE</scope>
    <source>
        <strain evidence="8">Hildebrandi</strain>
    </source>
</reference>
<evidence type="ECO:0000256" key="3">
    <source>
        <dbReference type="ARBA" id="ARBA00022737"/>
    </source>
</evidence>
<dbReference type="PANTHER" id="PTHR45624">
    <property type="entry name" value="MITOCHONDRIAL BASIC AMINO ACIDS TRANSPORTER-RELATED"/>
    <property type="match status" value="1"/>
</dbReference>
<feature type="compositionally biased region" description="Polar residues" evidence="7">
    <location>
        <begin position="67"/>
        <end position="92"/>
    </location>
</feature>
<reference evidence="8" key="1">
    <citation type="journal article" date="2021" name="Sci. Rep.">
        <title>Diploid genomic architecture of Nitzschia inconspicua, an elite biomass production diatom.</title>
        <authorList>
            <person name="Oliver A."/>
            <person name="Podell S."/>
            <person name="Pinowska A."/>
            <person name="Traller J.C."/>
            <person name="Smith S.R."/>
            <person name="McClure R."/>
            <person name="Beliaev A."/>
            <person name="Bohutskyi P."/>
            <person name="Hill E.A."/>
            <person name="Rabines A."/>
            <person name="Zheng H."/>
            <person name="Allen L.Z."/>
            <person name="Kuo A."/>
            <person name="Grigoriev I.V."/>
            <person name="Allen A.E."/>
            <person name="Hazlebeck D."/>
            <person name="Allen E.E."/>
        </authorList>
    </citation>
    <scope>NUCLEOTIDE SEQUENCE</scope>
    <source>
        <strain evidence="8">Hildebrandi</strain>
    </source>
</reference>
<feature type="repeat" description="Solcar" evidence="5">
    <location>
        <begin position="132"/>
        <end position="233"/>
    </location>
</feature>
<name>A0A9K3LED9_9STRA</name>
<dbReference type="GO" id="GO:0016020">
    <property type="term" value="C:membrane"/>
    <property type="evidence" value="ECO:0007669"/>
    <property type="project" value="UniProtKB-UniRule"/>
</dbReference>
<keyword evidence="4" id="KW-1133">Transmembrane helix</keyword>
<evidence type="ECO:0000313" key="8">
    <source>
        <dbReference type="EMBL" id="KAG7360174.1"/>
    </source>
</evidence>
<dbReference type="EMBL" id="JAGRRH010000013">
    <property type="protein sequence ID" value="KAG7360174.1"/>
    <property type="molecule type" value="Genomic_DNA"/>
</dbReference>
<evidence type="ECO:0000256" key="2">
    <source>
        <dbReference type="ARBA" id="ARBA00022448"/>
    </source>
</evidence>
<keyword evidence="9" id="KW-1185">Reference proteome</keyword>
<keyword evidence="5 6" id="KW-0812">Transmembrane</keyword>
<evidence type="ECO:0000313" key="9">
    <source>
        <dbReference type="Proteomes" id="UP000693970"/>
    </source>
</evidence>
<dbReference type="OrthoDB" id="193856at2759"/>
<protein>
    <submittedName>
        <fullName evidence="8">Mitochondrial carrier protein</fullName>
    </submittedName>
</protein>
<feature type="repeat" description="Solcar" evidence="5">
    <location>
        <begin position="253"/>
        <end position="354"/>
    </location>
</feature>
<accession>A0A9K3LED9</accession>
<evidence type="ECO:0000256" key="4">
    <source>
        <dbReference type="ARBA" id="ARBA00022989"/>
    </source>
</evidence>
<evidence type="ECO:0000256" key="7">
    <source>
        <dbReference type="SAM" id="MobiDB-lite"/>
    </source>
</evidence>
<sequence length="468" mass="51346">MYTHRYVRTRLVEQNTVDRYDLIQNTASADRSSNDNNKIRHCYHPITVDFHESKEYWTNGRTTLLSTNQSGPPCRSSSSQWNQLHSQQQSASDHYPLVRSQEAPSIIMTSPVSSTVNTNKVSNPLSSTTNNHVVRNSLLAGSVAGMTSTTVCHPFDVLRVKMQSSAPLVTATGTASTAVASTAVQPTGIVGTLRHTLQVGGARAMYTGLALPLAAQAVYKSTIFTINKVTETSIVEWNTQERYKLGNFEPYQLTTTDRFVSGCMGGAVNAALFCTPVEYVRNQQIAQIGKEQPVRSKGGNRLLHRNSLGPIAVIRNTIHSYGVSGLWRGLGSTVLRDSIGCGCFFVAMAQTQAFLKRHPLPWEDPMQHNDSSYPQPLSTSSIVVSGAAAGLAFWLWALPLDTCKTWIQSGTASNLSHAFQLSQRHGFLQSIPSLFRGWQVAYSRGIPSAAVTVVTYSLIFQHLEEQYS</sequence>
<evidence type="ECO:0000256" key="1">
    <source>
        <dbReference type="ARBA" id="ARBA00006375"/>
    </source>
</evidence>
<proteinExistence type="inferred from homology"/>
<feature type="region of interest" description="Disordered" evidence="7">
    <location>
        <begin position="67"/>
        <end position="94"/>
    </location>
</feature>
<dbReference type="Proteomes" id="UP000693970">
    <property type="component" value="Unassembled WGS sequence"/>
</dbReference>
<dbReference type="GO" id="GO:0022857">
    <property type="term" value="F:transmembrane transporter activity"/>
    <property type="evidence" value="ECO:0007669"/>
    <property type="project" value="TreeGrafter"/>
</dbReference>
<evidence type="ECO:0000256" key="5">
    <source>
        <dbReference type="PROSITE-ProRule" id="PRU00282"/>
    </source>
</evidence>